<comment type="caution">
    <text evidence="6">The sequence shown here is derived from an EMBL/GenBank/DDBJ whole genome shotgun (WGS) entry which is preliminary data.</text>
</comment>
<organism evidence="6 7">
    <name type="scientific">Streptomyces mauvecolor</name>
    <dbReference type="NCBI Taxonomy" id="58345"/>
    <lineage>
        <taxon>Bacteria</taxon>
        <taxon>Bacillati</taxon>
        <taxon>Actinomycetota</taxon>
        <taxon>Actinomycetes</taxon>
        <taxon>Kitasatosporales</taxon>
        <taxon>Streptomycetaceae</taxon>
        <taxon>Streptomyces</taxon>
    </lineage>
</organism>
<keyword evidence="6" id="KW-0645">Protease</keyword>
<evidence type="ECO:0000256" key="5">
    <source>
        <dbReference type="SAM" id="Phobius"/>
    </source>
</evidence>
<feature type="transmembrane region" description="Helical" evidence="5">
    <location>
        <begin position="20"/>
        <end position="38"/>
    </location>
</feature>
<comment type="subcellular location">
    <subcellularLocation>
        <location evidence="1">Membrane</location>
        <topology evidence="1">Multi-pass membrane protein</topology>
    </subcellularLocation>
</comment>
<evidence type="ECO:0000256" key="2">
    <source>
        <dbReference type="ARBA" id="ARBA00022692"/>
    </source>
</evidence>
<dbReference type="GO" id="GO:0008233">
    <property type="term" value="F:peptidase activity"/>
    <property type="evidence" value="ECO:0007669"/>
    <property type="project" value="UniProtKB-KW"/>
</dbReference>
<keyword evidence="3 5" id="KW-1133">Transmembrane helix</keyword>
<evidence type="ECO:0000256" key="3">
    <source>
        <dbReference type="ARBA" id="ARBA00022989"/>
    </source>
</evidence>
<keyword evidence="2 5" id="KW-0812">Transmembrane</keyword>
<evidence type="ECO:0000313" key="7">
    <source>
        <dbReference type="Proteomes" id="UP001595834"/>
    </source>
</evidence>
<evidence type="ECO:0000313" key="6">
    <source>
        <dbReference type="EMBL" id="MFC4961670.1"/>
    </source>
</evidence>
<gene>
    <name evidence="6" type="ORF">ACFPFX_35855</name>
</gene>
<evidence type="ECO:0000256" key="4">
    <source>
        <dbReference type="ARBA" id="ARBA00023136"/>
    </source>
</evidence>
<sequence length="74" mass="7605">MAASFAYMVTVAVPGTPGVSWLAHLGGLVGGMVGAYLLRDGRRPAAVPGEARPAAPLDPGRADLHKELRDLGLL</sequence>
<keyword evidence="4 5" id="KW-0472">Membrane</keyword>
<dbReference type="InterPro" id="IPR035952">
    <property type="entry name" value="Rhomboid-like_sf"/>
</dbReference>
<dbReference type="GO" id="GO:0006508">
    <property type="term" value="P:proteolysis"/>
    <property type="evidence" value="ECO:0007669"/>
    <property type="project" value="UniProtKB-KW"/>
</dbReference>
<protein>
    <submittedName>
        <fullName evidence="6">Rhomboid family intramembrane serine protease</fullName>
    </submittedName>
</protein>
<evidence type="ECO:0000256" key="1">
    <source>
        <dbReference type="ARBA" id="ARBA00004141"/>
    </source>
</evidence>
<dbReference type="SUPFAM" id="SSF144091">
    <property type="entry name" value="Rhomboid-like"/>
    <property type="match status" value="1"/>
</dbReference>
<proteinExistence type="predicted"/>
<keyword evidence="7" id="KW-1185">Reference proteome</keyword>
<dbReference type="Proteomes" id="UP001595834">
    <property type="component" value="Unassembled WGS sequence"/>
</dbReference>
<reference evidence="7" key="1">
    <citation type="journal article" date="2019" name="Int. J. Syst. Evol. Microbiol.">
        <title>The Global Catalogue of Microorganisms (GCM) 10K type strain sequencing project: providing services to taxonomists for standard genome sequencing and annotation.</title>
        <authorList>
            <consortium name="The Broad Institute Genomics Platform"/>
            <consortium name="The Broad Institute Genome Sequencing Center for Infectious Disease"/>
            <person name="Wu L."/>
            <person name="Ma J."/>
        </authorList>
    </citation>
    <scope>NUCLEOTIDE SEQUENCE [LARGE SCALE GENOMIC DNA]</scope>
    <source>
        <strain evidence="7">CCM 7224</strain>
    </source>
</reference>
<name>A0ABV9UYV4_9ACTN</name>
<dbReference type="EMBL" id="JBHSIZ010000053">
    <property type="protein sequence ID" value="MFC4961670.1"/>
    <property type="molecule type" value="Genomic_DNA"/>
</dbReference>
<keyword evidence="6" id="KW-0378">Hydrolase</keyword>
<dbReference type="RefSeq" id="WP_344379337.1">
    <property type="nucleotide sequence ID" value="NZ_BAAASQ010000027.1"/>
</dbReference>
<accession>A0ABV9UYV4</accession>